<dbReference type="Proteomes" id="UP000494216">
    <property type="component" value="Unassembled WGS sequence"/>
</dbReference>
<reference evidence="1 2" key="1">
    <citation type="submission" date="2020-02" db="EMBL/GenBank/DDBJ databases">
        <authorList>
            <person name="Hogendoorn C."/>
        </authorList>
    </citation>
    <scope>NUCLEOTIDE SEQUENCE [LARGE SCALE GENOMIC DNA]</scope>
    <source>
        <strain evidence="1">METHB21</strain>
    </source>
</reference>
<protein>
    <submittedName>
        <fullName evidence="1">Uncharacterized protein</fullName>
    </submittedName>
</protein>
<organism evidence="1 2">
    <name type="scientific">Candidatus Methylobacter favarea</name>
    <dbReference type="NCBI Taxonomy" id="2707345"/>
    <lineage>
        <taxon>Bacteria</taxon>
        <taxon>Pseudomonadati</taxon>
        <taxon>Pseudomonadota</taxon>
        <taxon>Gammaproteobacteria</taxon>
        <taxon>Methylococcales</taxon>
        <taxon>Methylococcaceae</taxon>
        <taxon>Methylobacter</taxon>
    </lineage>
</organism>
<sequence length="155" mass="18152">MTNFFRYGKLSSESSIDKGNTRKKKYDDYKKEIIDTLNRHIELVEDPGKLIRRGKHKDPPYIMTLSYVADDFSFIELTLRCGSKLFDFGGKNEKYFKYIVPVEARTATLAKTIRIALLHELVERVENDEYKAQIKAFIRRQAKQGIDEKKGGWYC</sequence>
<comment type="caution">
    <text evidence="1">The sequence shown here is derived from an EMBL/GenBank/DDBJ whole genome shotgun (WGS) entry which is preliminary data.</text>
</comment>
<accession>A0A8S0Y6T7</accession>
<proteinExistence type="predicted"/>
<name>A0A8S0Y6T7_9GAMM</name>
<evidence type="ECO:0000313" key="2">
    <source>
        <dbReference type="Proteomes" id="UP000494216"/>
    </source>
</evidence>
<keyword evidence="2" id="KW-1185">Reference proteome</keyword>
<gene>
    <name evidence="1" type="ORF">METHB2_60051</name>
</gene>
<dbReference type="RefSeq" id="WP_174626950.1">
    <property type="nucleotide sequence ID" value="NZ_CADCXN010000091.1"/>
</dbReference>
<dbReference type="AlphaFoldDB" id="A0A8S0Y6T7"/>
<evidence type="ECO:0000313" key="1">
    <source>
        <dbReference type="EMBL" id="CAA9892159.1"/>
    </source>
</evidence>
<dbReference type="EMBL" id="CADCXN010000091">
    <property type="protein sequence ID" value="CAA9892159.1"/>
    <property type="molecule type" value="Genomic_DNA"/>
</dbReference>